<dbReference type="InterPro" id="IPR002782">
    <property type="entry name" value="Mut7-C_RNAse_dom"/>
</dbReference>
<protein>
    <recommendedName>
        <fullName evidence="1">Mut7-C RNAse domain-containing protein</fullName>
    </recommendedName>
</protein>
<evidence type="ECO:0000259" key="1">
    <source>
        <dbReference type="Pfam" id="PF01927"/>
    </source>
</evidence>
<dbReference type="EMBL" id="DSFP01000035">
    <property type="protein sequence ID" value="HEW45871.1"/>
    <property type="molecule type" value="Genomic_DNA"/>
</dbReference>
<dbReference type="PANTHER" id="PTHR39081:SF1">
    <property type="entry name" value="MUT7-C RNASE DOMAIN-CONTAINING PROTEIN"/>
    <property type="match status" value="1"/>
</dbReference>
<dbReference type="PANTHER" id="PTHR39081">
    <property type="entry name" value="MUT7-C DOMAIN-CONTAINING PROTEIN"/>
    <property type="match status" value="1"/>
</dbReference>
<gene>
    <name evidence="2" type="ORF">ENO47_04270</name>
</gene>
<dbReference type="AlphaFoldDB" id="A0A7C2YVY5"/>
<sequence length="152" mass="17963">MKRFLLEADLHKIAYWLRLLGQDALLLEGAINKKDLLKHPGRVFITTSRKMEEHLKAWGVEYFLLPKDDWKVQLCLILKFFDIKGELKLNRCYYCNSPLMPVSKEEIKDKIPPMVYKYGRDFTLCQSCGKIYWKGSHHSRLKRILKEVLSSC</sequence>
<name>A0A7C2YVY5_9AQUI</name>
<dbReference type="Pfam" id="PF01927">
    <property type="entry name" value="Mut7-C"/>
    <property type="match status" value="1"/>
</dbReference>
<reference evidence="2" key="1">
    <citation type="journal article" date="2020" name="mSystems">
        <title>Genome- and Community-Level Interaction Insights into Carbon Utilization and Element Cycling Functions of Hydrothermarchaeota in Hydrothermal Sediment.</title>
        <authorList>
            <person name="Zhou Z."/>
            <person name="Liu Y."/>
            <person name="Xu W."/>
            <person name="Pan J."/>
            <person name="Luo Z.H."/>
            <person name="Li M."/>
        </authorList>
    </citation>
    <scope>NUCLEOTIDE SEQUENCE [LARGE SCALE GENOMIC DNA]</scope>
    <source>
        <strain evidence="2">SpSt-132</strain>
    </source>
</reference>
<feature type="domain" description="Mut7-C RNAse" evidence="1">
    <location>
        <begin position="2"/>
        <end position="144"/>
    </location>
</feature>
<comment type="caution">
    <text evidence="2">The sequence shown here is derived from an EMBL/GenBank/DDBJ whole genome shotgun (WGS) entry which is preliminary data.</text>
</comment>
<organism evidence="2">
    <name type="scientific">Hydrogenobacter sp</name>
    <dbReference type="NCBI Taxonomy" id="2152829"/>
    <lineage>
        <taxon>Bacteria</taxon>
        <taxon>Pseudomonadati</taxon>
        <taxon>Aquificota</taxon>
        <taxon>Aquificia</taxon>
        <taxon>Aquificales</taxon>
        <taxon>Aquificaceae</taxon>
        <taxon>Hydrogenobacter</taxon>
    </lineage>
</organism>
<evidence type="ECO:0000313" key="2">
    <source>
        <dbReference type="EMBL" id="HEW45871.1"/>
    </source>
</evidence>
<proteinExistence type="predicted"/>
<accession>A0A7C2YVY5</accession>